<protein>
    <submittedName>
        <fullName evidence="1">Uncharacterized protein</fullName>
    </submittedName>
</protein>
<dbReference type="Proteomes" id="UP000054032">
    <property type="component" value="Unassembled WGS sequence"/>
</dbReference>
<evidence type="ECO:0000313" key="2">
    <source>
        <dbReference type="Proteomes" id="UP000054032"/>
    </source>
</evidence>
<dbReference type="RefSeq" id="XP_007691414.1">
    <property type="nucleotide sequence ID" value="XM_007693224.1"/>
</dbReference>
<name>W6ZEX7_COCMI</name>
<dbReference type="GeneID" id="19118522"/>
<organism evidence="1 2">
    <name type="scientific">Bipolaris oryzae ATCC 44560</name>
    <dbReference type="NCBI Taxonomy" id="930090"/>
    <lineage>
        <taxon>Eukaryota</taxon>
        <taxon>Fungi</taxon>
        <taxon>Dikarya</taxon>
        <taxon>Ascomycota</taxon>
        <taxon>Pezizomycotina</taxon>
        <taxon>Dothideomycetes</taxon>
        <taxon>Pleosporomycetidae</taxon>
        <taxon>Pleosporales</taxon>
        <taxon>Pleosporineae</taxon>
        <taxon>Pleosporaceae</taxon>
        <taxon>Bipolaris</taxon>
    </lineage>
</organism>
<proteinExistence type="predicted"/>
<reference evidence="1 2" key="1">
    <citation type="journal article" date="2013" name="PLoS Genet.">
        <title>Comparative genome structure, secondary metabolite, and effector coding capacity across Cochliobolus pathogens.</title>
        <authorList>
            <person name="Condon B.J."/>
            <person name="Leng Y."/>
            <person name="Wu D."/>
            <person name="Bushley K.E."/>
            <person name="Ohm R.A."/>
            <person name="Otillar R."/>
            <person name="Martin J."/>
            <person name="Schackwitz W."/>
            <person name="Grimwood J."/>
            <person name="MohdZainudin N."/>
            <person name="Xue C."/>
            <person name="Wang R."/>
            <person name="Manning V.A."/>
            <person name="Dhillon B."/>
            <person name="Tu Z.J."/>
            <person name="Steffenson B.J."/>
            <person name="Salamov A."/>
            <person name="Sun H."/>
            <person name="Lowry S."/>
            <person name="LaButti K."/>
            <person name="Han J."/>
            <person name="Copeland A."/>
            <person name="Lindquist E."/>
            <person name="Barry K."/>
            <person name="Schmutz J."/>
            <person name="Baker S.E."/>
            <person name="Ciuffetti L.M."/>
            <person name="Grigoriev I.V."/>
            <person name="Zhong S."/>
            <person name="Turgeon B.G."/>
        </authorList>
    </citation>
    <scope>NUCLEOTIDE SEQUENCE [LARGE SCALE GENOMIC DNA]</scope>
    <source>
        <strain evidence="1 2">ATCC 44560</strain>
    </source>
</reference>
<keyword evidence="2" id="KW-1185">Reference proteome</keyword>
<gene>
    <name evidence="1" type="ORF">COCMIDRAFT_104510</name>
</gene>
<dbReference type="AlphaFoldDB" id="W6ZEX7"/>
<dbReference type="EMBL" id="KI964074">
    <property type="protein sequence ID" value="EUC42066.1"/>
    <property type="molecule type" value="Genomic_DNA"/>
</dbReference>
<dbReference type="KEGG" id="bor:COCMIDRAFT_104510"/>
<evidence type="ECO:0000313" key="1">
    <source>
        <dbReference type="EMBL" id="EUC42066.1"/>
    </source>
</evidence>
<accession>W6ZEX7</accession>
<sequence length="76" mass="8268">MRCDTICRLDAAAYTLPARALSGVRDATPRRLLSSKSCHRGSLSLVTSATLSAHATSDISGPCRRCREFFCTRLAH</sequence>
<dbReference type="HOGENOM" id="CLU_2654123_0_0_1"/>